<dbReference type="RefSeq" id="WP_074979942.1">
    <property type="nucleotide sequence ID" value="NZ_FPAG01000009.1"/>
</dbReference>
<proteinExistence type="predicted"/>
<feature type="chain" id="PRO_5010311641" description="Alpha-ketoglutarate decarboxylase" evidence="1">
    <location>
        <begin position="23"/>
        <end position="175"/>
    </location>
</feature>
<dbReference type="AlphaFoldDB" id="A0A1I6VEW4"/>
<sequence length="175" mass="19691">MKTIKLLTLLAFLFLLSTPAKAQVRYNSGQQDFWQNVRFGGGLGLGFGNGWFSGTLAPSAIYQVNSQFATGLGLNFSYADQKDVYTATILGGSVIGLYNPIPEIQVSGEFEELHVNRKFEYIGDNIRDQYWVPALFFGLGYSTRNVTFGIKYDVLHDEDKSFYADAFIPFVRVYF</sequence>
<dbReference type="Proteomes" id="UP000183209">
    <property type="component" value="Unassembled WGS sequence"/>
</dbReference>
<evidence type="ECO:0000313" key="2">
    <source>
        <dbReference type="EMBL" id="SFT12242.1"/>
    </source>
</evidence>
<feature type="signal peptide" evidence="1">
    <location>
        <begin position="1"/>
        <end position="22"/>
    </location>
</feature>
<protein>
    <recommendedName>
        <fullName evidence="4">Alpha-ketoglutarate decarboxylase</fullName>
    </recommendedName>
</protein>
<evidence type="ECO:0000256" key="1">
    <source>
        <dbReference type="SAM" id="SignalP"/>
    </source>
</evidence>
<organism evidence="2 3">
    <name type="scientific">Zhouia amylolytica</name>
    <dbReference type="NCBI Taxonomy" id="376730"/>
    <lineage>
        <taxon>Bacteria</taxon>
        <taxon>Pseudomonadati</taxon>
        <taxon>Bacteroidota</taxon>
        <taxon>Flavobacteriia</taxon>
        <taxon>Flavobacteriales</taxon>
        <taxon>Flavobacteriaceae</taxon>
        <taxon>Zhouia</taxon>
    </lineage>
</organism>
<keyword evidence="1" id="KW-0732">Signal</keyword>
<gene>
    <name evidence="2" type="ORF">SAMN04487906_3069</name>
</gene>
<evidence type="ECO:0008006" key="4">
    <source>
        <dbReference type="Google" id="ProtNLM"/>
    </source>
</evidence>
<name>A0A1I6VEW4_9FLAO</name>
<accession>A0A1I6VEW4</accession>
<dbReference type="EMBL" id="FPAG01000009">
    <property type="protein sequence ID" value="SFT12242.1"/>
    <property type="molecule type" value="Genomic_DNA"/>
</dbReference>
<evidence type="ECO:0000313" key="3">
    <source>
        <dbReference type="Proteomes" id="UP000183209"/>
    </source>
</evidence>
<reference evidence="2 3" key="1">
    <citation type="submission" date="2016-10" db="EMBL/GenBank/DDBJ databases">
        <authorList>
            <person name="de Groot N.N."/>
        </authorList>
    </citation>
    <scope>NUCLEOTIDE SEQUENCE [LARGE SCALE GENOMIC DNA]</scope>
    <source>
        <strain evidence="2 3">CGMCC 1.6114</strain>
    </source>
</reference>